<reference evidence="9" key="3">
    <citation type="submission" date="2025-09" db="UniProtKB">
        <authorList>
            <consortium name="Ensembl"/>
        </authorList>
    </citation>
    <scope>IDENTIFICATION</scope>
</reference>
<reference evidence="9" key="2">
    <citation type="submission" date="2025-08" db="UniProtKB">
        <authorList>
            <consortium name="Ensembl"/>
        </authorList>
    </citation>
    <scope>IDENTIFICATION</scope>
</reference>
<dbReference type="Gene3D" id="2.40.50.40">
    <property type="match status" value="1"/>
</dbReference>
<proteinExistence type="inferred from homology"/>
<comment type="subcellular location">
    <subcellularLocation>
        <location evidence="6">Secreted</location>
    </subcellularLocation>
</comment>
<feature type="domain" description="Chemokine interleukin-8-like" evidence="8">
    <location>
        <begin position="109"/>
        <end position="167"/>
    </location>
</feature>
<keyword evidence="3 6" id="KW-0202">Cytokine</keyword>
<dbReference type="GeneTree" id="ENSGT01100000263482"/>
<dbReference type="PROSITE" id="PS00472">
    <property type="entry name" value="SMALL_CYTOKINES_CC"/>
    <property type="match status" value="1"/>
</dbReference>
<dbReference type="InterPro" id="IPR000827">
    <property type="entry name" value="Chemokine_CC_CS"/>
</dbReference>
<evidence type="ECO:0000256" key="5">
    <source>
        <dbReference type="ARBA" id="ARBA00023157"/>
    </source>
</evidence>
<evidence type="ECO:0000256" key="6">
    <source>
        <dbReference type="RuleBase" id="RU361150"/>
    </source>
</evidence>
<dbReference type="Proteomes" id="UP000016666">
    <property type="component" value="Chromosome 20"/>
</dbReference>
<accession>A0A493TY53</accession>
<evidence type="ECO:0000313" key="9">
    <source>
        <dbReference type="Ensembl" id="ENSAPLP00000030823.1"/>
    </source>
</evidence>
<dbReference type="Pfam" id="PF00048">
    <property type="entry name" value="IL8"/>
    <property type="match status" value="1"/>
</dbReference>
<feature type="region of interest" description="Disordered" evidence="7">
    <location>
        <begin position="62"/>
        <end position="81"/>
    </location>
</feature>
<protein>
    <recommendedName>
        <fullName evidence="6">C-C motif chemokine</fullName>
    </recommendedName>
</protein>
<keyword evidence="4" id="KW-0732">Signal</keyword>
<feature type="compositionally biased region" description="Polar residues" evidence="7">
    <location>
        <begin position="69"/>
        <end position="81"/>
    </location>
</feature>
<evidence type="ECO:0000256" key="3">
    <source>
        <dbReference type="ARBA" id="ARBA00022514"/>
    </source>
</evidence>
<keyword evidence="2 6" id="KW-0145">Chemotaxis</keyword>
<dbReference type="InterPro" id="IPR001811">
    <property type="entry name" value="Chemokine_IL8-like_dom"/>
</dbReference>
<dbReference type="AlphaFoldDB" id="A0A493TY53"/>
<dbReference type="GO" id="GO:0006954">
    <property type="term" value="P:inflammatory response"/>
    <property type="evidence" value="ECO:0007669"/>
    <property type="project" value="TreeGrafter"/>
</dbReference>
<dbReference type="InterPro" id="IPR039809">
    <property type="entry name" value="Chemokine_b/g/d"/>
</dbReference>
<dbReference type="CDD" id="cd00272">
    <property type="entry name" value="Chemokine_CC"/>
    <property type="match status" value="1"/>
</dbReference>
<dbReference type="GO" id="GO:0048020">
    <property type="term" value="F:CCR chemokine receptor binding"/>
    <property type="evidence" value="ECO:0007669"/>
    <property type="project" value="TreeGrafter"/>
</dbReference>
<dbReference type="STRING" id="8840.ENSAPLP00000030823"/>
<dbReference type="GO" id="GO:0070098">
    <property type="term" value="P:chemokine-mediated signaling pathway"/>
    <property type="evidence" value="ECO:0007669"/>
    <property type="project" value="TreeGrafter"/>
</dbReference>
<evidence type="ECO:0000313" key="10">
    <source>
        <dbReference type="Proteomes" id="UP000016666"/>
    </source>
</evidence>
<dbReference type="FunFam" id="2.40.50.40:FF:000002">
    <property type="entry name" value="C-C motif chemokine"/>
    <property type="match status" value="1"/>
</dbReference>
<keyword evidence="6" id="KW-0964">Secreted</keyword>
<evidence type="ECO:0000259" key="8">
    <source>
        <dbReference type="SMART" id="SM00199"/>
    </source>
</evidence>
<dbReference type="GO" id="GO:0005615">
    <property type="term" value="C:extracellular space"/>
    <property type="evidence" value="ECO:0007669"/>
    <property type="project" value="UniProtKB-KW"/>
</dbReference>
<evidence type="ECO:0000256" key="2">
    <source>
        <dbReference type="ARBA" id="ARBA00022500"/>
    </source>
</evidence>
<dbReference type="GO" id="GO:0008009">
    <property type="term" value="F:chemokine activity"/>
    <property type="evidence" value="ECO:0007669"/>
    <property type="project" value="InterPro"/>
</dbReference>
<feature type="region of interest" description="Disordered" evidence="7">
    <location>
        <begin position="1"/>
        <end position="21"/>
    </location>
</feature>
<evidence type="ECO:0000256" key="1">
    <source>
        <dbReference type="ARBA" id="ARBA00010868"/>
    </source>
</evidence>
<dbReference type="SUPFAM" id="SSF54117">
    <property type="entry name" value="Interleukin 8-like chemokines"/>
    <property type="match status" value="1"/>
</dbReference>
<evidence type="ECO:0000256" key="7">
    <source>
        <dbReference type="SAM" id="MobiDB-lite"/>
    </source>
</evidence>
<dbReference type="GO" id="GO:0061844">
    <property type="term" value="P:antimicrobial humoral immune response mediated by antimicrobial peptide"/>
    <property type="evidence" value="ECO:0007669"/>
    <property type="project" value="TreeGrafter"/>
</dbReference>
<dbReference type="GO" id="GO:0030335">
    <property type="term" value="P:positive regulation of cell migration"/>
    <property type="evidence" value="ECO:0007669"/>
    <property type="project" value="TreeGrafter"/>
</dbReference>
<sequence length="170" mass="18860">MGTGSFLPALPPRVPPHVRSPSSGCSMGAIQPWAGTAQSTTHVWCQQQLRVNPNEKEFKEEGKRPCFSYSPSTSSQTHGDSSPSSLPLFTCHLQLLTPVFAFTVGSDPPTSCCFTYVQRELPRSFVTDYYETNSLCSKPGVVFITRKGREVCANPEHDWVKKYVTELELN</sequence>
<dbReference type="Ensembl" id="ENSAPLT00000034008.1">
    <property type="protein sequence ID" value="ENSAPLP00000030823.1"/>
    <property type="gene ID" value="ENSAPLG00000012773.2"/>
</dbReference>
<dbReference type="PANTHER" id="PTHR12015:SF103">
    <property type="entry name" value="C-C MOTIF CHEMOKINE 4-RELATED"/>
    <property type="match status" value="1"/>
</dbReference>
<dbReference type="PANTHER" id="PTHR12015">
    <property type="entry name" value="SMALL INDUCIBLE CYTOKINE A"/>
    <property type="match status" value="1"/>
</dbReference>
<keyword evidence="5" id="KW-1015">Disulfide bond</keyword>
<keyword evidence="10" id="KW-1185">Reference proteome</keyword>
<organism evidence="9 10">
    <name type="scientific">Anas platyrhynchos platyrhynchos</name>
    <name type="common">Northern mallard</name>
    <dbReference type="NCBI Taxonomy" id="8840"/>
    <lineage>
        <taxon>Eukaryota</taxon>
        <taxon>Metazoa</taxon>
        <taxon>Chordata</taxon>
        <taxon>Craniata</taxon>
        <taxon>Vertebrata</taxon>
        <taxon>Euteleostomi</taxon>
        <taxon>Archelosauria</taxon>
        <taxon>Archosauria</taxon>
        <taxon>Dinosauria</taxon>
        <taxon>Saurischia</taxon>
        <taxon>Theropoda</taxon>
        <taxon>Coelurosauria</taxon>
        <taxon>Aves</taxon>
        <taxon>Neognathae</taxon>
        <taxon>Galloanserae</taxon>
        <taxon>Anseriformes</taxon>
        <taxon>Anatidae</taxon>
        <taxon>Anatinae</taxon>
        <taxon>Anas</taxon>
    </lineage>
</organism>
<comment type="similarity">
    <text evidence="1 6">Belongs to the intercrine beta (chemokine CC) family.</text>
</comment>
<dbReference type="SMART" id="SM00199">
    <property type="entry name" value="SCY"/>
    <property type="match status" value="1"/>
</dbReference>
<dbReference type="InterPro" id="IPR036048">
    <property type="entry name" value="Interleukin_8-like_sf"/>
</dbReference>
<evidence type="ECO:0000256" key="4">
    <source>
        <dbReference type="ARBA" id="ARBA00022729"/>
    </source>
</evidence>
<name>A0A493TY53_ANAPP</name>
<reference evidence="9 10" key="1">
    <citation type="submission" date="2017-10" db="EMBL/GenBank/DDBJ databases">
        <title>A new Pekin duck reference genome.</title>
        <authorList>
            <person name="Hou Z.-C."/>
            <person name="Zhou Z.-K."/>
            <person name="Zhu F."/>
            <person name="Hou S.-S."/>
        </authorList>
    </citation>
    <scope>NUCLEOTIDE SEQUENCE [LARGE SCALE GENOMIC DNA]</scope>
</reference>
<dbReference type="GO" id="GO:0048245">
    <property type="term" value="P:eosinophil chemotaxis"/>
    <property type="evidence" value="ECO:0007669"/>
    <property type="project" value="TreeGrafter"/>
</dbReference>